<evidence type="ECO:0000256" key="8">
    <source>
        <dbReference type="HAMAP-Rule" id="MF_00423"/>
    </source>
</evidence>
<dbReference type="EMBL" id="CP017111">
    <property type="protein sequence ID" value="AOO66449.1"/>
    <property type="molecule type" value="Genomic_DNA"/>
</dbReference>
<comment type="function">
    <text evidence="8">Converts seryl-tRNA(Sec) to selenocysteinyl-tRNA(Sec) required for selenoprotein biosynthesis.</text>
</comment>
<dbReference type="Pfam" id="PF03841">
    <property type="entry name" value="SelA"/>
    <property type="match status" value="1"/>
</dbReference>
<dbReference type="HAMAP" id="MF_00423">
    <property type="entry name" value="SelA"/>
    <property type="match status" value="1"/>
</dbReference>
<dbReference type="AlphaFoldDB" id="A0A1D7TN72"/>
<feature type="modified residue" description="N6-(pyridoxal phosphate)lysine" evidence="8 9">
    <location>
        <position position="286"/>
    </location>
</feature>
<dbReference type="EC" id="2.9.1.1" evidence="8"/>
<dbReference type="STRING" id="1193502.SHALO_2691"/>
<dbReference type="Gene3D" id="3.90.1150.180">
    <property type="match status" value="1"/>
</dbReference>
<dbReference type="UniPathway" id="UPA00906">
    <property type="reaction ID" value="UER00896"/>
</dbReference>
<evidence type="ECO:0000313" key="11">
    <source>
        <dbReference type="Proteomes" id="UP000094609"/>
    </source>
</evidence>
<dbReference type="PANTHER" id="PTHR32328:SF0">
    <property type="entry name" value="L-SERYL-TRNA(SEC) SELENIUM TRANSFERASE"/>
    <property type="match status" value="1"/>
</dbReference>
<dbReference type="KEGG" id="shal:SHALO_2691"/>
<dbReference type="InterPro" id="IPR004534">
    <property type="entry name" value="SelA_trans"/>
</dbReference>
<evidence type="ECO:0000256" key="4">
    <source>
        <dbReference type="ARBA" id="ARBA00022898"/>
    </source>
</evidence>
<keyword evidence="3 8" id="KW-0808">Transferase</keyword>
<dbReference type="GO" id="GO:0005737">
    <property type="term" value="C:cytoplasm"/>
    <property type="evidence" value="ECO:0007669"/>
    <property type="project" value="UniProtKB-SubCell"/>
</dbReference>
<keyword evidence="5 8" id="KW-0648">Protein biosynthesis</keyword>
<dbReference type="RefSeq" id="WP_069478982.1">
    <property type="nucleotide sequence ID" value="NZ_CP017111.1"/>
</dbReference>
<dbReference type="GO" id="GO:0004125">
    <property type="term" value="F:L-seryl-tRNA(Sec) selenium transferase activity"/>
    <property type="evidence" value="ECO:0007669"/>
    <property type="project" value="UniProtKB-UniRule"/>
</dbReference>
<comment type="catalytic activity">
    <reaction evidence="8">
        <text>L-seryl-tRNA(Sec) + selenophosphate + H(+) = L-selenocysteinyl-tRNA(Sec) + phosphate</text>
        <dbReference type="Rhea" id="RHEA:22728"/>
        <dbReference type="Rhea" id="RHEA-COMP:9742"/>
        <dbReference type="Rhea" id="RHEA-COMP:9743"/>
        <dbReference type="ChEBI" id="CHEBI:15378"/>
        <dbReference type="ChEBI" id="CHEBI:16144"/>
        <dbReference type="ChEBI" id="CHEBI:43474"/>
        <dbReference type="ChEBI" id="CHEBI:78533"/>
        <dbReference type="ChEBI" id="CHEBI:78573"/>
        <dbReference type="EC" id="2.9.1.1"/>
    </reaction>
</comment>
<comment type="similarity">
    <text evidence="7 8">Belongs to the SelA family.</text>
</comment>
<proteinExistence type="inferred from homology"/>
<dbReference type="PANTHER" id="PTHR32328">
    <property type="entry name" value="L-SERYL-TRNA(SEC) SELENIUM TRANSFERASE"/>
    <property type="match status" value="1"/>
</dbReference>
<name>A0A1D7TN72_9BACT</name>
<dbReference type="Gene3D" id="3.40.640.10">
    <property type="entry name" value="Type I PLP-dependent aspartate aminotransferase-like (Major domain)"/>
    <property type="match status" value="1"/>
</dbReference>
<evidence type="ECO:0000256" key="5">
    <source>
        <dbReference type="ARBA" id="ARBA00022917"/>
    </source>
</evidence>
<dbReference type="NCBIfam" id="TIGR00474">
    <property type="entry name" value="selA"/>
    <property type="match status" value="1"/>
</dbReference>
<accession>A0A1D7TN72</accession>
<comment type="cofactor">
    <cofactor evidence="1 8 9">
        <name>pyridoxal 5'-phosphate</name>
        <dbReference type="ChEBI" id="CHEBI:597326"/>
    </cofactor>
</comment>
<dbReference type="GO" id="GO:0001514">
    <property type="term" value="P:selenocysteine incorporation"/>
    <property type="evidence" value="ECO:0007669"/>
    <property type="project" value="UniProtKB-UniRule"/>
</dbReference>
<dbReference type="PATRIC" id="fig|1193502.14.peg.2725"/>
<evidence type="ECO:0000256" key="1">
    <source>
        <dbReference type="ARBA" id="ARBA00001933"/>
    </source>
</evidence>
<dbReference type="Proteomes" id="UP000094609">
    <property type="component" value="Chromosome"/>
</dbReference>
<dbReference type="InterPro" id="IPR015421">
    <property type="entry name" value="PyrdxlP-dep_Trfase_major"/>
</dbReference>
<comment type="pathway">
    <text evidence="8">Aminoacyl-tRNA biosynthesis; selenocysteinyl-tRNA(Sec) biosynthesis; selenocysteinyl-tRNA(Sec) from L-seryl-tRNA(Sec) (bacterial route): step 1/1.</text>
</comment>
<evidence type="ECO:0000256" key="6">
    <source>
        <dbReference type="ARBA" id="ARBA00023266"/>
    </source>
</evidence>
<evidence type="ECO:0000256" key="9">
    <source>
        <dbReference type="PIRSR" id="PIRSR618319-50"/>
    </source>
</evidence>
<comment type="subcellular location">
    <subcellularLocation>
        <location evidence="8">Cytoplasm</location>
    </subcellularLocation>
</comment>
<keyword evidence="6 8" id="KW-0711">Selenium</keyword>
<dbReference type="InterPro" id="IPR015424">
    <property type="entry name" value="PyrdxlP-dep_Trfase"/>
</dbReference>
<keyword evidence="11" id="KW-1185">Reference proteome</keyword>
<dbReference type="InterPro" id="IPR018319">
    <property type="entry name" value="SelA-like"/>
</dbReference>
<keyword evidence="2 8" id="KW-0963">Cytoplasm</keyword>
<protein>
    <recommendedName>
        <fullName evidence="8">L-seryl-tRNA(Sec) selenium transferase</fullName>
        <ecNumber evidence="8">2.9.1.1</ecNumber>
    </recommendedName>
    <alternativeName>
        <fullName evidence="8">Selenocysteine synthase</fullName>
        <shortName evidence="8">Sec synthase</shortName>
    </alternativeName>
    <alternativeName>
        <fullName evidence="8">Selenocysteinyl-tRNA(Sec) synthase</fullName>
    </alternativeName>
</protein>
<evidence type="ECO:0000256" key="2">
    <source>
        <dbReference type="ARBA" id="ARBA00022490"/>
    </source>
</evidence>
<gene>
    <name evidence="8" type="primary">selA</name>
    <name evidence="10" type="ORF">SHALO_2691</name>
</gene>
<evidence type="ECO:0000256" key="7">
    <source>
        <dbReference type="ARBA" id="ARBA00044507"/>
    </source>
</evidence>
<reference evidence="11" key="1">
    <citation type="submission" date="2016-08" db="EMBL/GenBank/DDBJ databases">
        <title>Complete genome sequence of the organohalide-respiring Epsilonproteobacterium Sulfurospirillum halorespirans.</title>
        <authorList>
            <person name="Goris T."/>
            <person name="Zimmermann J."/>
            <person name="Schenz B."/>
            <person name="Lemos M."/>
            <person name="Hackermueller J."/>
            <person name="Diekert G."/>
        </authorList>
    </citation>
    <scope>NUCLEOTIDE SEQUENCE [LARGE SCALE GENOMIC DNA]</scope>
    <source>
        <strain>DSM 13726</strain>
        <strain evidence="11">PCE-M2</strain>
    </source>
</reference>
<evidence type="ECO:0000313" key="10">
    <source>
        <dbReference type="EMBL" id="AOO66449.1"/>
    </source>
</evidence>
<dbReference type="SUPFAM" id="SSF53383">
    <property type="entry name" value="PLP-dependent transferases"/>
    <property type="match status" value="1"/>
</dbReference>
<sequence length="445" mass="49868">MNALKTLPKVDKCLTHTLFEGCNATLVMKIARIKIEALRQALLNKEIESFDEEALMHEIKKAYDALFEPSLKPLINATGVILHTNMGRSLISKTLLDRASDVICNYSNLEYNLELGSRGERYEHVSTHLKELLGVEDVLVVNNNASAVFLILNTFAKNQEVVVSRGELVEIGGSFRIPEVMKQSGAILNEVGATNKTKITDYESAINENTAMLMKVHQSNFSIEGFSEAVAYEDLKQLATQNNLLDYYDLGSGYVPKLPYNLGNREHSLSEILTCNPSLISFSGDKLFGSVQAGIIAGCADLIAKLKKNQLLRMLRVDKITLSLLEESIKAYLAEEYEQIPTLWLLFRSVEELAQRALHVKESVGENACEIVESETYMGGGTLPNRRFPTIALHVKGKAMVLERKFRENYVIGRIENDHFLLDFRTILPNVEEKLSEIIKRIVGN</sequence>
<dbReference type="GO" id="GO:0001717">
    <property type="term" value="P:conversion of seryl-tRNAsec to selenocys-tRNAsec"/>
    <property type="evidence" value="ECO:0007669"/>
    <property type="project" value="UniProtKB-UniRule"/>
</dbReference>
<evidence type="ECO:0000256" key="3">
    <source>
        <dbReference type="ARBA" id="ARBA00022679"/>
    </source>
</evidence>
<organism evidence="10 11">
    <name type="scientific">Sulfurospirillum halorespirans DSM 13726</name>
    <dbReference type="NCBI Taxonomy" id="1193502"/>
    <lineage>
        <taxon>Bacteria</taxon>
        <taxon>Pseudomonadati</taxon>
        <taxon>Campylobacterota</taxon>
        <taxon>Epsilonproteobacteria</taxon>
        <taxon>Campylobacterales</taxon>
        <taxon>Sulfurospirillaceae</taxon>
        <taxon>Sulfurospirillum</taxon>
    </lineage>
</organism>
<keyword evidence="4 8" id="KW-0663">Pyridoxal phosphate</keyword>